<evidence type="ECO:0000313" key="1">
    <source>
        <dbReference type="EMBL" id="KAF1964033.1"/>
    </source>
</evidence>
<sequence length="81" mass="9339">WVAFIILSFLSSYTFNIYRVTPVLDFIFRLSTRVDMVISIYKELLESVASLLSFLYNISTLAGARVHVYVKIFLINLATIK</sequence>
<proteinExistence type="predicted"/>
<feature type="non-terminal residue" evidence="1">
    <location>
        <position position="1"/>
    </location>
</feature>
<protein>
    <submittedName>
        <fullName evidence="1">Uncharacterized protein</fullName>
    </submittedName>
</protein>
<dbReference type="EMBL" id="ML976816">
    <property type="protein sequence ID" value="KAF1964033.1"/>
    <property type="molecule type" value="Genomic_DNA"/>
</dbReference>
<gene>
    <name evidence="1" type="ORF">BU23DRAFT_494198</name>
</gene>
<organism evidence="1 2">
    <name type="scientific">Bimuria novae-zelandiae CBS 107.79</name>
    <dbReference type="NCBI Taxonomy" id="1447943"/>
    <lineage>
        <taxon>Eukaryota</taxon>
        <taxon>Fungi</taxon>
        <taxon>Dikarya</taxon>
        <taxon>Ascomycota</taxon>
        <taxon>Pezizomycotina</taxon>
        <taxon>Dothideomycetes</taxon>
        <taxon>Pleosporomycetidae</taxon>
        <taxon>Pleosporales</taxon>
        <taxon>Massarineae</taxon>
        <taxon>Didymosphaeriaceae</taxon>
        <taxon>Bimuria</taxon>
    </lineage>
</organism>
<dbReference type="Proteomes" id="UP000800036">
    <property type="component" value="Unassembled WGS sequence"/>
</dbReference>
<name>A0A6A5UFR0_9PLEO</name>
<accession>A0A6A5UFR0</accession>
<evidence type="ECO:0000313" key="2">
    <source>
        <dbReference type="Proteomes" id="UP000800036"/>
    </source>
</evidence>
<reference evidence="1" key="1">
    <citation type="journal article" date="2020" name="Stud. Mycol.">
        <title>101 Dothideomycetes genomes: a test case for predicting lifestyles and emergence of pathogens.</title>
        <authorList>
            <person name="Haridas S."/>
            <person name="Albert R."/>
            <person name="Binder M."/>
            <person name="Bloem J."/>
            <person name="Labutti K."/>
            <person name="Salamov A."/>
            <person name="Andreopoulos B."/>
            <person name="Baker S."/>
            <person name="Barry K."/>
            <person name="Bills G."/>
            <person name="Bluhm B."/>
            <person name="Cannon C."/>
            <person name="Castanera R."/>
            <person name="Culley D."/>
            <person name="Daum C."/>
            <person name="Ezra D."/>
            <person name="Gonzalez J."/>
            <person name="Henrissat B."/>
            <person name="Kuo A."/>
            <person name="Liang C."/>
            <person name="Lipzen A."/>
            <person name="Lutzoni F."/>
            <person name="Magnuson J."/>
            <person name="Mondo S."/>
            <person name="Nolan M."/>
            <person name="Ohm R."/>
            <person name="Pangilinan J."/>
            <person name="Park H.-J."/>
            <person name="Ramirez L."/>
            <person name="Alfaro M."/>
            <person name="Sun H."/>
            <person name="Tritt A."/>
            <person name="Yoshinaga Y."/>
            <person name="Zwiers L.-H."/>
            <person name="Turgeon B."/>
            <person name="Goodwin S."/>
            <person name="Spatafora J."/>
            <person name="Crous P."/>
            <person name="Grigoriev I."/>
        </authorList>
    </citation>
    <scope>NUCLEOTIDE SEQUENCE</scope>
    <source>
        <strain evidence="1">CBS 107.79</strain>
    </source>
</reference>
<dbReference type="AlphaFoldDB" id="A0A6A5UFR0"/>
<keyword evidence="2" id="KW-1185">Reference proteome</keyword>